<keyword evidence="1" id="KW-1133">Transmembrane helix</keyword>
<reference evidence="2 3" key="1">
    <citation type="submission" date="2013-06" db="EMBL/GenBank/DDBJ databases">
        <authorList>
            <person name="Walk S."/>
            <person name="Aronoff D."/>
            <person name="Young V.Y."/>
            <person name="Marsh J."/>
            <person name="Harrison L."/>
            <person name="Daugherty S.C."/>
            <person name="Shefchek K.A."/>
            <person name="Hine E.E."/>
            <person name="Tallon L.J."/>
            <person name="Sadzewicz L.K."/>
            <person name="Rasko D.A."/>
        </authorList>
    </citation>
    <scope>NUCLEOTIDE SEQUENCE [LARGE SCALE GENOMIC DNA]</scope>
    <source>
        <strain evidence="2 3">ATCC 638</strain>
    </source>
</reference>
<dbReference type="PATRIC" id="fig|1233171.3.peg.1499"/>
<accession>T4VMF6</accession>
<dbReference type="EMBL" id="AVNC01000015">
    <property type="protein sequence ID" value="EQK42663.1"/>
    <property type="molecule type" value="Genomic_DNA"/>
</dbReference>
<dbReference type="AlphaFoldDB" id="T4VMF6"/>
<comment type="caution">
    <text evidence="2">The sequence shown here is derived from an EMBL/GenBank/DDBJ whole genome shotgun (WGS) entry which is preliminary data.</text>
</comment>
<name>T4VMF6_PARBF</name>
<organism evidence="2 3">
    <name type="scientific">Paraclostridium bifermentans ATCC 638 = DSM 14991</name>
    <dbReference type="NCBI Taxonomy" id="1233171"/>
    <lineage>
        <taxon>Bacteria</taxon>
        <taxon>Bacillati</taxon>
        <taxon>Bacillota</taxon>
        <taxon>Clostridia</taxon>
        <taxon>Peptostreptococcales</taxon>
        <taxon>Peptostreptococcaceae</taxon>
        <taxon>Paraclostridium</taxon>
    </lineage>
</organism>
<proteinExistence type="predicted"/>
<evidence type="ECO:0000256" key="1">
    <source>
        <dbReference type="SAM" id="Phobius"/>
    </source>
</evidence>
<sequence>MFVGFASGEELGTMLLRTLGADVWEVFEGMIYVCTFVPIFSGIYSLIIFLKFTFNIIYGKLKQ</sequence>
<feature type="transmembrane region" description="Helical" evidence="1">
    <location>
        <begin position="30"/>
        <end position="54"/>
    </location>
</feature>
<protein>
    <submittedName>
        <fullName evidence="2">Uncharacterized protein</fullName>
    </submittedName>
</protein>
<dbReference type="Proteomes" id="UP000015688">
    <property type="component" value="Unassembled WGS sequence"/>
</dbReference>
<evidence type="ECO:0000313" key="3">
    <source>
        <dbReference type="Proteomes" id="UP000015688"/>
    </source>
</evidence>
<evidence type="ECO:0000313" key="2">
    <source>
        <dbReference type="EMBL" id="EQK42663.1"/>
    </source>
</evidence>
<gene>
    <name evidence="2" type="ORF">C672_1607</name>
</gene>
<keyword evidence="1" id="KW-0472">Membrane</keyword>
<keyword evidence="1" id="KW-0812">Transmembrane</keyword>